<accession>A0A8X8W2S6</accession>
<keyword evidence="2" id="KW-1185">Reference proteome</keyword>
<name>A0A8X8W2S6_SALSN</name>
<reference evidence="1" key="1">
    <citation type="submission" date="2018-01" db="EMBL/GenBank/DDBJ databases">
        <authorList>
            <person name="Mao J.F."/>
        </authorList>
    </citation>
    <scope>NUCLEOTIDE SEQUENCE</scope>
    <source>
        <strain evidence="1">Huo1</strain>
        <tissue evidence="1">Leaf</tissue>
    </source>
</reference>
<dbReference type="EMBL" id="PNBA02000021">
    <property type="protein sequence ID" value="KAG6386995.1"/>
    <property type="molecule type" value="Genomic_DNA"/>
</dbReference>
<dbReference type="AlphaFoldDB" id="A0A8X8W2S6"/>
<protein>
    <submittedName>
        <fullName evidence="1">Uncharacterized protein</fullName>
    </submittedName>
</protein>
<dbReference type="Proteomes" id="UP000298416">
    <property type="component" value="Unassembled WGS sequence"/>
</dbReference>
<evidence type="ECO:0000313" key="2">
    <source>
        <dbReference type="Proteomes" id="UP000298416"/>
    </source>
</evidence>
<gene>
    <name evidence="1" type="ORF">SASPL_152177</name>
</gene>
<reference evidence="1" key="2">
    <citation type="submission" date="2020-08" db="EMBL/GenBank/DDBJ databases">
        <title>Plant Genome Project.</title>
        <authorList>
            <person name="Zhang R.-G."/>
        </authorList>
    </citation>
    <scope>NUCLEOTIDE SEQUENCE</scope>
    <source>
        <strain evidence="1">Huo1</strain>
        <tissue evidence="1">Leaf</tissue>
    </source>
</reference>
<proteinExistence type="predicted"/>
<evidence type="ECO:0000313" key="1">
    <source>
        <dbReference type="EMBL" id="KAG6386995.1"/>
    </source>
</evidence>
<organism evidence="1">
    <name type="scientific">Salvia splendens</name>
    <name type="common">Scarlet sage</name>
    <dbReference type="NCBI Taxonomy" id="180675"/>
    <lineage>
        <taxon>Eukaryota</taxon>
        <taxon>Viridiplantae</taxon>
        <taxon>Streptophyta</taxon>
        <taxon>Embryophyta</taxon>
        <taxon>Tracheophyta</taxon>
        <taxon>Spermatophyta</taxon>
        <taxon>Magnoliopsida</taxon>
        <taxon>eudicotyledons</taxon>
        <taxon>Gunneridae</taxon>
        <taxon>Pentapetalae</taxon>
        <taxon>asterids</taxon>
        <taxon>lamiids</taxon>
        <taxon>Lamiales</taxon>
        <taxon>Lamiaceae</taxon>
        <taxon>Nepetoideae</taxon>
        <taxon>Mentheae</taxon>
        <taxon>Salviinae</taxon>
        <taxon>Salvia</taxon>
        <taxon>Salvia subgen. Calosphace</taxon>
        <taxon>core Calosphace</taxon>
    </lineage>
</organism>
<sequence>MELARIEDILLRFVDRPDELRGGPINHEEELEEKLDKLTRKQRESQEKMRYYEPNVEKINSALEAGVYQQFLTTAIQRIQTSKAKLLGNQLGHERTENVEAATMQMDDAVSLTGHSAEGNHARMRSNMDENQSASSLAAGPHLSLGFIESQKMWNKSWNI</sequence>
<comment type="caution">
    <text evidence="1">The sequence shown here is derived from an EMBL/GenBank/DDBJ whole genome shotgun (WGS) entry which is preliminary data.</text>
</comment>